<gene>
    <name evidence="2" type="ORF">H1W37_03525</name>
</gene>
<evidence type="ECO:0000313" key="3">
    <source>
        <dbReference type="Proteomes" id="UP000559404"/>
    </source>
</evidence>
<dbReference type="SUPFAM" id="SSF53335">
    <property type="entry name" value="S-adenosyl-L-methionine-dependent methyltransferases"/>
    <property type="match status" value="1"/>
</dbReference>
<sequence length="229" mass="24899">MSAPVPVPEATPGTSGELMDRIYRWQRHIYDATRKYYLFGRDRLIADLAPPAGGTVLELGCGTARNLILAARRYPQARFFGVDISAEMLASARAAITRAGLSDRVFVAEGDASDFDPAWLFGEARFNRVFLSYSLSMIPPWRAVLEAGIGVLAPDGQMHVVDFGQMERYPAFLRAPMRAWLAAFHVSPRADLAEALGEAAARAGRTAELVPLHGGYAVYGRVNGGMLPA</sequence>
<dbReference type="Proteomes" id="UP000559404">
    <property type="component" value="Unassembled WGS sequence"/>
</dbReference>
<reference evidence="2 3" key="2">
    <citation type="submission" date="2020-08" db="EMBL/GenBank/DDBJ databases">
        <title>Stappia taiwanensis sp. nov., isolated from a coastal thermal spring.</title>
        <authorList>
            <person name="Kampfer P."/>
        </authorList>
    </citation>
    <scope>NUCLEOTIDE SEQUENCE [LARGE SCALE GENOMIC DNA]</scope>
    <source>
        <strain evidence="2 3">DSM 23284</strain>
    </source>
</reference>
<dbReference type="InterPro" id="IPR041698">
    <property type="entry name" value="Methyltransf_25"/>
</dbReference>
<dbReference type="Pfam" id="PF13649">
    <property type="entry name" value="Methyltransf_25"/>
    <property type="match status" value="1"/>
</dbReference>
<dbReference type="RefSeq" id="WP_181758889.1">
    <property type="nucleotide sequence ID" value="NZ_BMCR01000002.1"/>
</dbReference>
<keyword evidence="2" id="KW-0489">Methyltransferase</keyword>
<evidence type="ECO:0000259" key="1">
    <source>
        <dbReference type="Pfam" id="PF13649"/>
    </source>
</evidence>
<proteinExistence type="predicted"/>
<name>A0A838XH40_9HYPH</name>
<dbReference type="GO" id="GO:0032259">
    <property type="term" value="P:methylation"/>
    <property type="evidence" value="ECO:0007669"/>
    <property type="project" value="UniProtKB-KW"/>
</dbReference>
<protein>
    <submittedName>
        <fullName evidence="2">Class I SAM-dependent methyltransferase</fullName>
    </submittedName>
</protein>
<dbReference type="EMBL" id="JACEON010000002">
    <property type="protein sequence ID" value="MBA4610709.1"/>
    <property type="molecule type" value="Genomic_DNA"/>
</dbReference>
<keyword evidence="3" id="KW-1185">Reference proteome</keyword>
<dbReference type="AlphaFoldDB" id="A0A838XH40"/>
<dbReference type="PANTHER" id="PTHR47473:SF1">
    <property type="entry name" value="METHYLTRANSFERASE DOMAIN-CONTAINING PROTEIN"/>
    <property type="match status" value="1"/>
</dbReference>
<comment type="caution">
    <text evidence="2">The sequence shown here is derived from an EMBL/GenBank/DDBJ whole genome shotgun (WGS) entry which is preliminary data.</text>
</comment>
<dbReference type="GO" id="GO:0008168">
    <property type="term" value="F:methyltransferase activity"/>
    <property type="evidence" value="ECO:0007669"/>
    <property type="project" value="UniProtKB-KW"/>
</dbReference>
<dbReference type="InterPro" id="IPR029063">
    <property type="entry name" value="SAM-dependent_MTases_sf"/>
</dbReference>
<keyword evidence="2" id="KW-0808">Transferase</keyword>
<dbReference type="PANTHER" id="PTHR47473">
    <property type="entry name" value="BTA1P"/>
    <property type="match status" value="1"/>
</dbReference>
<evidence type="ECO:0000313" key="2">
    <source>
        <dbReference type="EMBL" id="MBA4610709.1"/>
    </source>
</evidence>
<dbReference type="CDD" id="cd02440">
    <property type="entry name" value="AdoMet_MTases"/>
    <property type="match status" value="1"/>
</dbReference>
<accession>A0A838XH40</accession>
<feature type="domain" description="Methyltransferase" evidence="1">
    <location>
        <begin position="56"/>
        <end position="156"/>
    </location>
</feature>
<reference evidence="2 3" key="1">
    <citation type="submission" date="2020-07" db="EMBL/GenBank/DDBJ databases">
        <authorList>
            <person name="Li M."/>
        </authorList>
    </citation>
    <scope>NUCLEOTIDE SEQUENCE [LARGE SCALE GENOMIC DNA]</scope>
    <source>
        <strain evidence="2 3">DSM 23284</strain>
    </source>
</reference>
<organism evidence="2 3">
    <name type="scientific">Stappia taiwanensis</name>
    <dbReference type="NCBI Taxonomy" id="992267"/>
    <lineage>
        <taxon>Bacteria</taxon>
        <taxon>Pseudomonadati</taxon>
        <taxon>Pseudomonadota</taxon>
        <taxon>Alphaproteobacteria</taxon>
        <taxon>Hyphomicrobiales</taxon>
        <taxon>Stappiaceae</taxon>
        <taxon>Stappia</taxon>
    </lineage>
</organism>
<dbReference type="Gene3D" id="3.40.50.150">
    <property type="entry name" value="Vaccinia Virus protein VP39"/>
    <property type="match status" value="1"/>
</dbReference>